<accession>A0A1Q9D9E8</accession>
<organism evidence="1 2">
    <name type="scientific">Symbiodinium microadriaticum</name>
    <name type="common">Dinoflagellate</name>
    <name type="synonym">Zooxanthella microadriatica</name>
    <dbReference type="NCBI Taxonomy" id="2951"/>
    <lineage>
        <taxon>Eukaryota</taxon>
        <taxon>Sar</taxon>
        <taxon>Alveolata</taxon>
        <taxon>Dinophyceae</taxon>
        <taxon>Suessiales</taxon>
        <taxon>Symbiodiniaceae</taxon>
        <taxon>Symbiodinium</taxon>
    </lineage>
</organism>
<protein>
    <submittedName>
        <fullName evidence="1">Uncharacterized protein</fullName>
    </submittedName>
</protein>
<dbReference type="EMBL" id="LSRX01000648">
    <property type="protein sequence ID" value="OLP91824.1"/>
    <property type="molecule type" value="Genomic_DNA"/>
</dbReference>
<sequence length="167" mass="18012">MNVPLFRRNLGWRYREHQQVSAPLSVLGFTIDEIYPSVVEEGKHDELLSAGGAYFQLVACQLSGSGTSPPAAPEGFLQGADSRPREAVQVLSLRVSEARTDSSATWLPPNSLKASLSTETAKFFFSLGEKMPLPPLVMAEEPRGSPQSDPRLVVHAPGIAPGSEVQL</sequence>
<name>A0A1Q9D9E8_SYMMI</name>
<reference evidence="1 2" key="1">
    <citation type="submission" date="2016-02" db="EMBL/GenBank/DDBJ databases">
        <title>Genome analysis of coral dinoflagellate symbionts highlights evolutionary adaptations to a symbiotic lifestyle.</title>
        <authorList>
            <person name="Aranda M."/>
            <person name="Li Y."/>
            <person name="Liew Y.J."/>
            <person name="Baumgarten S."/>
            <person name="Simakov O."/>
            <person name="Wilson M."/>
            <person name="Piel J."/>
            <person name="Ashoor H."/>
            <person name="Bougouffa S."/>
            <person name="Bajic V.B."/>
            <person name="Ryu T."/>
            <person name="Ravasi T."/>
            <person name="Bayer T."/>
            <person name="Micklem G."/>
            <person name="Kim H."/>
            <person name="Bhak J."/>
            <person name="Lajeunesse T.C."/>
            <person name="Voolstra C.R."/>
        </authorList>
    </citation>
    <scope>NUCLEOTIDE SEQUENCE [LARGE SCALE GENOMIC DNA]</scope>
    <source>
        <strain evidence="1 2">CCMP2467</strain>
    </source>
</reference>
<comment type="caution">
    <text evidence="1">The sequence shown here is derived from an EMBL/GenBank/DDBJ whole genome shotgun (WGS) entry which is preliminary data.</text>
</comment>
<keyword evidence="2" id="KW-1185">Reference proteome</keyword>
<gene>
    <name evidence="1" type="ORF">AK812_SmicGene26455</name>
</gene>
<dbReference type="Proteomes" id="UP000186817">
    <property type="component" value="Unassembled WGS sequence"/>
</dbReference>
<evidence type="ECO:0000313" key="1">
    <source>
        <dbReference type="EMBL" id="OLP91824.1"/>
    </source>
</evidence>
<proteinExistence type="predicted"/>
<dbReference type="AlphaFoldDB" id="A0A1Q9D9E8"/>
<evidence type="ECO:0000313" key="2">
    <source>
        <dbReference type="Proteomes" id="UP000186817"/>
    </source>
</evidence>